<accession>A0A645GNE1</accession>
<evidence type="ECO:0000256" key="1">
    <source>
        <dbReference type="ARBA" id="ARBA00023015"/>
    </source>
</evidence>
<reference evidence="5" key="1">
    <citation type="submission" date="2019-08" db="EMBL/GenBank/DDBJ databases">
        <authorList>
            <person name="Kucharzyk K."/>
            <person name="Murdoch R.W."/>
            <person name="Higgins S."/>
            <person name="Loffler F."/>
        </authorList>
    </citation>
    <scope>NUCLEOTIDE SEQUENCE</scope>
</reference>
<dbReference type="GO" id="GO:0043565">
    <property type="term" value="F:sequence-specific DNA binding"/>
    <property type="evidence" value="ECO:0007669"/>
    <property type="project" value="InterPro"/>
</dbReference>
<dbReference type="PROSITE" id="PS01124">
    <property type="entry name" value="HTH_ARAC_FAMILY_2"/>
    <property type="match status" value="1"/>
</dbReference>
<dbReference type="Gene3D" id="1.10.10.60">
    <property type="entry name" value="Homeodomain-like"/>
    <property type="match status" value="2"/>
</dbReference>
<comment type="caution">
    <text evidence="5">The sequence shown here is derived from an EMBL/GenBank/DDBJ whole genome shotgun (WGS) entry which is preliminary data.</text>
</comment>
<dbReference type="InterPro" id="IPR018060">
    <property type="entry name" value="HTH_AraC"/>
</dbReference>
<name>A0A645GNE1_9ZZZZ</name>
<dbReference type="SMART" id="SM00342">
    <property type="entry name" value="HTH_ARAC"/>
    <property type="match status" value="1"/>
</dbReference>
<evidence type="ECO:0000256" key="2">
    <source>
        <dbReference type="ARBA" id="ARBA00023125"/>
    </source>
</evidence>
<dbReference type="EMBL" id="VSSQ01078646">
    <property type="protein sequence ID" value="MPN28377.1"/>
    <property type="molecule type" value="Genomic_DNA"/>
</dbReference>
<evidence type="ECO:0000259" key="4">
    <source>
        <dbReference type="PROSITE" id="PS01124"/>
    </source>
</evidence>
<proteinExistence type="predicted"/>
<evidence type="ECO:0000256" key="3">
    <source>
        <dbReference type="ARBA" id="ARBA00023163"/>
    </source>
</evidence>
<dbReference type="SUPFAM" id="SSF46689">
    <property type="entry name" value="Homeodomain-like"/>
    <property type="match status" value="2"/>
</dbReference>
<organism evidence="5">
    <name type="scientific">bioreactor metagenome</name>
    <dbReference type="NCBI Taxonomy" id="1076179"/>
    <lineage>
        <taxon>unclassified sequences</taxon>
        <taxon>metagenomes</taxon>
        <taxon>ecological metagenomes</taxon>
    </lineage>
</organism>
<gene>
    <name evidence="5" type="primary">rhaR_168</name>
    <name evidence="5" type="ORF">SDC9_175818</name>
</gene>
<dbReference type="AlphaFoldDB" id="A0A645GNE1"/>
<sequence>MGISSESHVGKYNVFRDPIVYEQGIVDKVRQVLSGKAVFIQDLTAPYPDMIKYFNVADQDIQALYLDIVCFPLFKPDQTLGCFIAVFFIKKIYRFRDEIQRAKEYIKENWREKYDAGETAKAANLSKHHFSQLFKKHVGMTPHDYYISVKIRNIQECLRDESLTVSEAFTACGVNYHGHFAAVFKKKVGLTPTKYRASVMQEKGL</sequence>
<keyword evidence="2" id="KW-0238">DNA-binding</keyword>
<evidence type="ECO:0000313" key="5">
    <source>
        <dbReference type="EMBL" id="MPN28377.1"/>
    </source>
</evidence>
<dbReference type="PANTHER" id="PTHR43280">
    <property type="entry name" value="ARAC-FAMILY TRANSCRIPTIONAL REGULATOR"/>
    <property type="match status" value="1"/>
</dbReference>
<keyword evidence="1" id="KW-0805">Transcription regulation</keyword>
<keyword evidence="3" id="KW-0804">Transcription</keyword>
<dbReference type="InterPro" id="IPR009057">
    <property type="entry name" value="Homeodomain-like_sf"/>
</dbReference>
<feature type="domain" description="HTH araC/xylS-type" evidence="4">
    <location>
        <begin position="100"/>
        <end position="198"/>
    </location>
</feature>
<dbReference type="Pfam" id="PF12833">
    <property type="entry name" value="HTH_18"/>
    <property type="match status" value="1"/>
</dbReference>
<dbReference type="PANTHER" id="PTHR43280:SF2">
    <property type="entry name" value="HTH-TYPE TRANSCRIPTIONAL REGULATOR EXSA"/>
    <property type="match status" value="1"/>
</dbReference>
<dbReference type="GO" id="GO:0003700">
    <property type="term" value="F:DNA-binding transcription factor activity"/>
    <property type="evidence" value="ECO:0007669"/>
    <property type="project" value="InterPro"/>
</dbReference>
<protein>
    <submittedName>
        <fullName evidence="5">HTH-type transcriptional activator RhaR</fullName>
    </submittedName>
</protein>